<comment type="similarity">
    <text evidence="4">Belongs to the acid sphingomyelinase family.</text>
</comment>
<comment type="similarity">
    <text evidence="3">Belongs to the patched family.</text>
</comment>
<feature type="transmembrane region" description="Helical" evidence="10">
    <location>
        <begin position="875"/>
        <end position="904"/>
    </location>
</feature>
<feature type="domain" description="SSD" evidence="11">
    <location>
        <begin position="325"/>
        <end position="488"/>
    </location>
</feature>
<dbReference type="PROSITE" id="PS50156">
    <property type="entry name" value="SSD"/>
    <property type="match status" value="1"/>
</dbReference>
<evidence type="ECO:0000256" key="1">
    <source>
        <dbReference type="ARBA" id="ARBA00004141"/>
    </source>
</evidence>
<feature type="transmembrane region" description="Helical" evidence="10">
    <location>
        <begin position="321"/>
        <end position="342"/>
    </location>
</feature>
<dbReference type="PANTHER" id="PTHR10796:SF88">
    <property type="entry name" value="SSD DOMAIN-CONTAINING PROTEIN"/>
    <property type="match status" value="1"/>
</dbReference>
<evidence type="ECO:0000256" key="10">
    <source>
        <dbReference type="SAM" id="Phobius"/>
    </source>
</evidence>
<feature type="transmembrane region" description="Helical" evidence="10">
    <location>
        <begin position="775"/>
        <end position="795"/>
    </location>
</feature>
<dbReference type="InterPro" id="IPR029052">
    <property type="entry name" value="Metallo-depent_PP-like"/>
</dbReference>
<evidence type="ECO:0000256" key="9">
    <source>
        <dbReference type="ARBA" id="ARBA00023180"/>
    </source>
</evidence>
<feature type="transmembrane region" description="Helical" evidence="10">
    <location>
        <begin position="554"/>
        <end position="576"/>
    </location>
</feature>
<dbReference type="InterPro" id="IPR051697">
    <property type="entry name" value="Patched_domain-protein"/>
</dbReference>
<organism evidence="12 13">
    <name type="scientific">Strongyloides venezuelensis</name>
    <name type="common">Threadworm</name>
    <dbReference type="NCBI Taxonomy" id="75913"/>
    <lineage>
        <taxon>Eukaryota</taxon>
        <taxon>Metazoa</taxon>
        <taxon>Ecdysozoa</taxon>
        <taxon>Nematoda</taxon>
        <taxon>Chromadorea</taxon>
        <taxon>Rhabditida</taxon>
        <taxon>Tylenchina</taxon>
        <taxon>Panagrolaimomorpha</taxon>
        <taxon>Strongyloidoidea</taxon>
        <taxon>Strongyloididae</taxon>
        <taxon>Strongyloides</taxon>
    </lineage>
</organism>
<dbReference type="InterPro" id="IPR045473">
    <property type="entry name" value="ASM_C"/>
</dbReference>
<dbReference type="Pfam" id="PF19272">
    <property type="entry name" value="ASMase_C"/>
    <property type="match status" value="1"/>
</dbReference>
<dbReference type="Pfam" id="PF00149">
    <property type="entry name" value="Metallophos"/>
    <property type="match status" value="1"/>
</dbReference>
<dbReference type="Pfam" id="PF02460">
    <property type="entry name" value="Patched"/>
    <property type="match status" value="1"/>
</dbReference>
<dbReference type="GO" id="GO:0030659">
    <property type="term" value="C:cytoplasmic vesicle membrane"/>
    <property type="evidence" value="ECO:0007669"/>
    <property type="project" value="TreeGrafter"/>
</dbReference>
<keyword evidence="5" id="KW-0964">Secreted</keyword>
<evidence type="ECO:0000313" key="13">
    <source>
        <dbReference type="WBParaSite" id="SVE_0456700.6"/>
    </source>
</evidence>
<evidence type="ECO:0000313" key="12">
    <source>
        <dbReference type="Proteomes" id="UP000035680"/>
    </source>
</evidence>
<dbReference type="GO" id="GO:0016787">
    <property type="term" value="F:hydrolase activity"/>
    <property type="evidence" value="ECO:0007669"/>
    <property type="project" value="InterPro"/>
</dbReference>
<evidence type="ECO:0000256" key="4">
    <source>
        <dbReference type="ARBA" id="ARBA00008234"/>
    </source>
</evidence>
<evidence type="ECO:0000259" key="11">
    <source>
        <dbReference type="PROSITE" id="PS50156"/>
    </source>
</evidence>
<dbReference type="SUPFAM" id="SSF82866">
    <property type="entry name" value="Multidrug efflux transporter AcrB transmembrane domain"/>
    <property type="match status" value="2"/>
</dbReference>
<comment type="subcellular location">
    <subcellularLocation>
        <location evidence="1">Membrane</location>
        <topology evidence="1">Multi-pass membrane protein</topology>
    </subcellularLocation>
    <subcellularLocation>
        <location evidence="2">Secreted</location>
    </subcellularLocation>
</comment>
<dbReference type="InterPro" id="IPR004843">
    <property type="entry name" value="Calcineurin-like_PHP"/>
</dbReference>
<evidence type="ECO:0000256" key="3">
    <source>
        <dbReference type="ARBA" id="ARBA00005585"/>
    </source>
</evidence>
<keyword evidence="8 10" id="KW-0472">Membrane</keyword>
<evidence type="ECO:0000256" key="8">
    <source>
        <dbReference type="ARBA" id="ARBA00023136"/>
    </source>
</evidence>
<dbReference type="SUPFAM" id="SSF56300">
    <property type="entry name" value="Metallo-dependent phosphatases"/>
    <property type="match status" value="1"/>
</dbReference>
<dbReference type="GO" id="GO:0006897">
    <property type="term" value="P:endocytosis"/>
    <property type="evidence" value="ECO:0007669"/>
    <property type="project" value="TreeGrafter"/>
</dbReference>
<dbReference type="Proteomes" id="UP000035680">
    <property type="component" value="Unassembled WGS sequence"/>
</dbReference>
<dbReference type="GO" id="GO:0005886">
    <property type="term" value="C:plasma membrane"/>
    <property type="evidence" value="ECO:0007669"/>
    <property type="project" value="TreeGrafter"/>
</dbReference>
<dbReference type="CDD" id="cd00842">
    <property type="entry name" value="MPP_ASMase"/>
    <property type="match status" value="1"/>
</dbReference>
<keyword evidence="9" id="KW-0325">Glycoprotein</keyword>
<feature type="transmembrane region" description="Helical" evidence="10">
    <location>
        <begin position="828"/>
        <end position="849"/>
    </location>
</feature>
<feature type="transmembrane region" description="Helical" evidence="10">
    <location>
        <begin position="381"/>
        <end position="406"/>
    </location>
</feature>
<keyword evidence="7 10" id="KW-1133">Transmembrane helix</keyword>
<feature type="transmembrane region" description="Helical" evidence="10">
    <location>
        <begin position="354"/>
        <end position="375"/>
    </location>
</feature>
<feature type="transmembrane region" description="Helical" evidence="10">
    <location>
        <begin position="802"/>
        <end position="822"/>
    </location>
</feature>
<dbReference type="GO" id="GO:0005576">
    <property type="term" value="C:extracellular region"/>
    <property type="evidence" value="ECO:0007669"/>
    <property type="project" value="UniProtKB-SubCell"/>
</dbReference>
<feature type="transmembrane region" description="Helical" evidence="10">
    <location>
        <begin position="460"/>
        <end position="489"/>
    </location>
</feature>
<reference evidence="12" key="1">
    <citation type="submission" date="2014-07" db="EMBL/GenBank/DDBJ databases">
        <authorList>
            <person name="Martin A.A"/>
            <person name="De Silva N."/>
        </authorList>
    </citation>
    <scope>NUCLEOTIDE SEQUENCE</scope>
</reference>
<evidence type="ECO:0000256" key="7">
    <source>
        <dbReference type="ARBA" id="ARBA00022989"/>
    </source>
</evidence>
<feature type="transmembrane region" description="Helical" evidence="10">
    <location>
        <begin position="74"/>
        <end position="95"/>
    </location>
</feature>
<keyword evidence="12" id="KW-1185">Reference proteome</keyword>
<reference evidence="13" key="2">
    <citation type="submission" date="2015-08" db="UniProtKB">
        <authorList>
            <consortium name="WormBaseParasite"/>
        </authorList>
    </citation>
    <scope>IDENTIFICATION</scope>
</reference>
<dbReference type="InterPro" id="IPR003392">
    <property type="entry name" value="PTHD_SSD"/>
</dbReference>
<dbReference type="InterPro" id="IPR000731">
    <property type="entry name" value="SSD"/>
</dbReference>
<dbReference type="WBParaSite" id="SVE_0456700.6">
    <property type="protein sequence ID" value="SVE_0456700.6"/>
    <property type="gene ID" value="SVE_0456700"/>
</dbReference>
<dbReference type="GO" id="GO:0018996">
    <property type="term" value="P:molting cycle, collagen and cuticulin-based cuticle"/>
    <property type="evidence" value="ECO:0007669"/>
    <property type="project" value="TreeGrafter"/>
</dbReference>
<dbReference type="PANTHER" id="PTHR10796">
    <property type="entry name" value="PATCHED-RELATED"/>
    <property type="match status" value="1"/>
</dbReference>
<dbReference type="Gene3D" id="3.60.21.10">
    <property type="match status" value="1"/>
</dbReference>
<evidence type="ECO:0000256" key="5">
    <source>
        <dbReference type="ARBA" id="ARBA00022525"/>
    </source>
</evidence>
<sequence length="1547" mass="178042">MSKISNSNNFNIIPSIKNLEKNDTCIIRNFSNTEASSKDISSLSSSLDTHKSSNAFVKIIQKGYFNWAKIVTRYSYIIILICIILTLIGTIKIAITKNINDITGYTPYGARSRYEMKVSQEFSDEHGRGPTVFLSILPKDGKNMMKPWLLKEAVKIHQLIMNNFTIHNKVTGINETYKNFCHGFCNINEPLVQFYNGYKFQYDLMEKKEKLSDRIILRYPKSQFYGREFGLQSNFFGVKLKNSSEMKENDITNLEYAKMIGMFYIARFKKGWTEEDVKDFEMQFIRFFTKEYKSKYIRVLPLSTTYVELEVVRAGMANVPYLSLGFTIMVICSCTTVLLSSYYMNQASIHKISLAFNACVCPFMACGTALGALFYCGVRFGSVLCVTPFLVLAIGVDDAYLMIHSWQKVCKDMRKKNDPEDSVEKRLGLVLQETGPAILISACTNILADLIGTYTGSPEITLLCIGNMSAIFVDFIYQITFYCAIMSIIGKYEMANERSLSNKLSISIGEIVQNDKVIEGVSVKSNESLSKNNQLLREFVKKIINGYVNILTNIWFNLLIIFGWISVLVICSYGIANIKILLTSEKLFAMDSPLIEINQLRENVLIRDCTQASIYITNPIDFSKKDNFNKFMEFVNEFETDELSLGNETTHLFLKDFLEFEKHKVEWDNEENGIENNGTTDEIPYVERDITEFLKWPEEEHWNGFVKLSNNNTKLKSFFFNCYYHGDVLSDWVERGKLMDRLRSIVDKYKTSFNATVFMNDAIYFDLIDNMPRDAIESSITTILCMGLICSIFMFKFKPIIIAMITIASIIVLTLGSLHWSGTTLDPVIMASILISIGFAVDIPAHVIYHFHVSQLNQTSNENNKIKLKNILKEVITSVGFPAFQAALSTSLCISVLLLVNVYMSRAFVKHNTTSVMPLSVFKRPPVTGNSIHIQMHWVQDRSRSPKASLVTLSPVRKADFNHQHKTILFRTLLIFAYERNATQDKIITFAKYICEKFTSNTNIVCKGMTSQFREEFLFVVEKLIVTPDLLCGLFINECGDPKNPFNGNWEIKLPPKYERKESNMLRSNKISKEEVENFKVLQISDLHFDFLYKPGSEVKCKEPICCHNTQNSVKKQKRVRKIKQPAGYWGSLGACDLPLWTIDAMFEEISKNHQDVEYIMLAGDYMSHNDWNYTREEHIQIVGNLSNIIKKYFPTTPVFWAIGNHEGVPVNSFAPHTLPEKYRPQWIYKTIKNAGGEWLPRETYHDFEYRGSWAVMVQENLKLITINTGYCETTNFWLYLNQTDPDESLSWLVSHLYDAEKKGIYVHILAHIPPGDGECLEGWSRNYYRIVNRFSDTITGQFFGHIHVDGFTVFYEDMNNIYSKPTNVLYSAPSVTTYVNLNPAYRIYEIEKYGSYRIIDHHTYFFNLSEPQSPSIKPHFTLLYSAKNEYSLPDMSPNSWNDLILQIETNSDMYEKFMINHFRNKNFICDDSCKKEALCSLRRGHHNDSKLCRNQISTSELIVKEGLTSISSIKKVTDNVEPSLMDKIISSETFNNVKRKFFNFFG</sequence>
<proteinExistence type="inferred from homology"/>
<protein>
    <submittedName>
        <fullName evidence="13">SSD domain-containing protein</fullName>
    </submittedName>
</protein>
<evidence type="ECO:0000256" key="2">
    <source>
        <dbReference type="ARBA" id="ARBA00004613"/>
    </source>
</evidence>
<keyword evidence="6 10" id="KW-0812">Transmembrane</keyword>
<dbReference type="Gene3D" id="1.20.1640.10">
    <property type="entry name" value="Multidrug efflux transporter AcrB transmembrane domain"/>
    <property type="match status" value="2"/>
</dbReference>
<accession>A0A0K0F6X1</accession>
<dbReference type="InterPro" id="IPR041805">
    <property type="entry name" value="ASMase/PPN1_MPP"/>
</dbReference>
<evidence type="ECO:0000256" key="6">
    <source>
        <dbReference type="ARBA" id="ARBA00022692"/>
    </source>
</evidence>
<name>A0A0K0F6X1_STRVS</name>